<dbReference type="NCBIfam" id="TIGR01891">
    <property type="entry name" value="amidohydrolases"/>
    <property type="match status" value="1"/>
</dbReference>
<evidence type="ECO:0000313" key="2">
    <source>
        <dbReference type="EMBL" id="MDQ0674679.1"/>
    </source>
</evidence>
<dbReference type="Proteomes" id="UP001236806">
    <property type="component" value="Unassembled WGS sequence"/>
</dbReference>
<keyword evidence="3" id="KW-1185">Reference proteome</keyword>
<comment type="caution">
    <text evidence="2">The sequence shown here is derived from an EMBL/GenBank/DDBJ whole genome shotgun (WGS) entry which is preliminary data.</text>
</comment>
<gene>
    <name evidence="2" type="ORF">QFZ36_002240</name>
</gene>
<dbReference type="Pfam" id="PF07687">
    <property type="entry name" value="M20_dimer"/>
    <property type="match status" value="1"/>
</dbReference>
<evidence type="ECO:0000259" key="1">
    <source>
        <dbReference type="Pfam" id="PF07687"/>
    </source>
</evidence>
<dbReference type="PANTHER" id="PTHR11014:SF63">
    <property type="entry name" value="METALLOPEPTIDASE, PUTATIVE (AFU_ORTHOLOGUE AFUA_6G09600)-RELATED"/>
    <property type="match status" value="1"/>
</dbReference>
<dbReference type="Pfam" id="PF01546">
    <property type="entry name" value="Peptidase_M20"/>
    <property type="match status" value="1"/>
</dbReference>
<dbReference type="RefSeq" id="WP_306636453.1">
    <property type="nucleotide sequence ID" value="NZ_JAUSXB010000001.1"/>
</dbReference>
<reference evidence="2 3" key="1">
    <citation type="submission" date="2023-07" db="EMBL/GenBank/DDBJ databases">
        <title>Comparative genomics of wheat-associated soil bacteria to identify genetic determinants of phenazine resistance.</title>
        <authorList>
            <person name="Mouncey N."/>
        </authorList>
    </citation>
    <scope>NUCLEOTIDE SEQUENCE [LARGE SCALE GENOMIC DNA]</scope>
    <source>
        <strain evidence="2 3">W1I3</strain>
    </source>
</reference>
<dbReference type="PANTHER" id="PTHR11014">
    <property type="entry name" value="PEPTIDASE M20 FAMILY MEMBER"/>
    <property type="match status" value="1"/>
</dbReference>
<dbReference type="EMBL" id="JAUSXB010000001">
    <property type="protein sequence ID" value="MDQ0674679.1"/>
    <property type="molecule type" value="Genomic_DNA"/>
</dbReference>
<dbReference type="InterPro" id="IPR017439">
    <property type="entry name" value="Amidohydrolase"/>
</dbReference>
<evidence type="ECO:0000313" key="3">
    <source>
        <dbReference type="Proteomes" id="UP001236806"/>
    </source>
</evidence>
<dbReference type="InterPro" id="IPR011650">
    <property type="entry name" value="Peptidase_M20_dimer"/>
</dbReference>
<dbReference type="InterPro" id="IPR002933">
    <property type="entry name" value="Peptidase_M20"/>
</dbReference>
<dbReference type="SUPFAM" id="SSF53187">
    <property type="entry name" value="Zn-dependent exopeptidases"/>
    <property type="match status" value="1"/>
</dbReference>
<accession>A0ABU0PL32</accession>
<feature type="domain" description="Peptidase M20 dimerisation" evidence="1">
    <location>
        <begin position="214"/>
        <end position="310"/>
    </location>
</feature>
<sequence>MGAAGKDGTQTGTEVDGPGQDTVAQILARQEGIAGWRDELYKDLHRHPELGNQEDRTAAKAAGLLQEFGYEVHQKVGSTGVVGILRNGEGPTVLMRADMDALPVAEDTGLPYASKVTADDAGEEVPVAHACGHDVHVACLLGAARLLAESKSAWTGTFIALFQPAEELADGARRMIEGGLAGMIPKPDVALAQHVLAFPSGHLGTRPGAFLSSADSMRITVFGRGSHGSMPQLSVDPVLLAASIALRLQTVVSREVTPGVFAVLTIGRLSAGTKSNIISDRAVLELNIRTFDNDTRKLVLDAIRRIVSGECSAAGSPKHPDFELYDHYPLTTNDPGVTARVDKAFRSHFGKKATTLDRQSASEDFSEIADSLGIPYTYWGLGGIDPALYAKAEAAGTVSSDIPANHSPHFAPVITPTLQTGTAAIVVAALVWLKPNA</sequence>
<protein>
    <submittedName>
        <fullName evidence="2">Amidohydrolase</fullName>
    </submittedName>
</protein>
<organism evidence="2 3">
    <name type="scientific">Pseudarthrobacter siccitolerans</name>
    <dbReference type="NCBI Taxonomy" id="861266"/>
    <lineage>
        <taxon>Bacteria</taxon>
        <taxon>Bacillati</taxon>
        <taxon>Actinomycetota</taxon>
        <taxon>Actinomycetes</taxon>
        <taxon>Micrococcales</taxon>
        <taxon>Micrococcaceae</taxon>
        <taxon>Pseudarthrobacter</taxon>
    </lineage>
</organism>
<dbReference type="Gene3D" id="3.30.70.360">
    <property type="match status" value="1"/>
</dbReference>
<dbReference type="SUPFAM" id="SSF55031">
    <property type="entry name" value="Bacterial exopeptidase dimerisation domain"/>
    <property type="match status" value="1"/>
</dbReference>
<dbReference type="Gene3D" id="3.40.630.10">
    <property type="entry name" value="Zn peptidases"/>
    <property type="match status" value="1"/>
</dbReference>
<dbReference type="InterPro" id="IPR036264">
    <property type="entry name" value="Bact_exopeptidase_dim_dom"/>
</dbReference>
<name>A0ABU0PL32_9MICC</name>
<proteinExistence type="predicted"/>